<dbReference type="Gene3D" id="3.30.70.270">
    <property type="match status" value="1"/>
</dbReference>
<evidence type="ECO:0000259" key="2">
    <source>
        <dbReference type="PROSITE" id="PS50887"/>
    </source>
</evidence>
<dbReference type="Proteomes" id="UP001528673">
    <property type="component" value="Unassembled WGS sequence"/>
</dbReference>
<feature type="transmembrane region" description="Helical" evidence="1">
    <location>
        <begin position="12"/>
        <end position="30"/>
    </location>
</feature>
<dbReference type="Pfam" id="PF00990">
    <property type="entry name" value="GGDEF"/>
    <property type="match status" value="1"/>
</dbReference>
<feature type="transmembrane region" description="Helical" evidence="1">
    <location>
        <begin position="157"/>
        <end position="178"/>
    </location>
</feature>
<dbReference type="PANTHER" id="PTHR33121">
    <property type="entry name" value="CYCLIC DI-GMP PHOSPHODIESTERASE PDEF"/>
    <property type="match status" value="1"/>
</dbReference>
<dbReference type="InterPro" id="IPR043128">
    <property type="entry name" value="Rev_trsase/Diguanyl_cyclase"/>
</dbReference>
<sequence>MPFLDRPTLSLLMVLAAAMSALLLTTIWRINRQLPGLAWWTGAAGLGCLGFAFMAVASPYVASAGVATLLSSSLLFAALLLILEGSLRFMRRDTPRRWWSGLVLLPVFMGLTWGCLDEVVIRRVFHDSVYAVLLLGCALAMLSRVNPEERLVNTLSALFMLGMALVMALRAVISSQIPHDGALDQHPIHAVVYLLLMLFVMGWTYCVHMACYLRSQAAARQMQREDFVTTLPGPHALDDALRQEIARSQRTGLRFSYLLIEVAEPGQTSDAPPPALPPEVLRAFGQRLRQFARDADFACHLGDGRFVVLLHHTPSQEHLRGAIARLRHSLLAPIQDRAAQAPLDVNIGMAMWPLDGPDTAALGHTALQRMQAEKFSMFKPFLDDANPAPHVAST</sequence>
<feature type="transmembrane region" description="Helical" evidence="1">
    <location>
        <begin position="128"/>
        <end position="145"/>
    </location>
</feature>
<dbReference type="EMBL" id="JAQSIP010000001">
    <property type="protein sequence ID" value="MDD0837062.1"/>
    <property type="molecule type" value="Genomic_DNA"/>
</dbReference>
<feature type="transmembrane region" description="Helical" evidence="1">
    <location>
        <begin position="190"/>
        <end position="213"/>
    </location>
</feature>
<dbReference type="InterPro" id="IPR050706">
    <property type="entry name" value="Cyclic-di-GMP_PDE-like"/>
</dbReference>
<dbReference type="SUPFAM" id="SSF55073">
    <property type="entry name" value="Nucleotide cyclase"/>
    <property type="match status" value="1"/>
</dbReference>
<feature type="transmembrane region" description="Helical" evidence="1">
    <location>
        <begin position="64"/>
        <end position="86"/>
    </location>
</feature>
<keyword evidence="1" id="KW-0812">Transmembrane</keyword>
<feature type="domain" description="GGDEF" evidence="2">
    <location>
        <begin position="253"/>
        <end position="380"/>
    </location>
</feature>
<dbReference type="InterPro" id="IPR029787">
    <property type="entry name" value="Nucleotide_cyclase"/>
</dbReference>
<dbReference type="SMART" id="SM00267">
    <property type="entry name" value="GGDEF"/>
    <property type="match status" value="1"/>
</dbReference>
<feature type="transmembrane region" description="Helical" evidence="1">
    <location>
        <begin position="37"/>
        <end position="58"/>
    </location>
</feature>
<keyword evidence="1" id="KW-0472">Membrane</keyword>
<gene>
    <name evidence="3" type="ORF">PSQ40_00610</name>
</gene>
<protein>
    <submittedName>
        <fullName evidence="3">GGDEF domain-containing protein</fullName>
    </submittedName>
</protein>
<name>A0ABT5MT79_9BURK</name>
<proteinExistence type="predicted"/>
<dbReference type="RefSeq" id="WP_273947897.1">
    <property type="nucleotide sequence ID" value="NZ_JAQSIP010000001.1"/>
</dbReference>
<feature type="transmembrane region" description="Helical" evidence="1">
    <location>
        <begin position="98"/>
        <end position="116"/>
    </location>
</feature>
<evidence type="ECO:0000256" key="1">
    <source>
        <dbReference type="SAM" id="Phobius"/>
    </source>
</evidence>
<evidence type="ECO:0000313" key="3">
    <source>
        <dbReference type="EMBL" id="MDD0837062.1"/>
    </source>
</evidence>
<keyword evidence="1" id="KW-1133">Transmembrane helix</keyword>
<dbReference type="InterPro" id="IPR000160">
    <property type="entry name" value="GGDEF_dom"/>
</dbReference>
<comment type="caution">
    <text evidence="3">The sequence shown here is derived from an EMBL/GenBank/DDBJ whole genome shotgun (WGS) entry which is preliminary data.</text>
</comment>
<dbReference type="PANTHER" id="PTHR33121:SF79">
    <property type="entry name" value="CYCLIC DI-GMP PHOSPHODIESTERASE PDED-RELATED"/>
    <property type="match status" value="1"/>
</dbReference>
<evidence type="ECO:0000313" key="4">
    <source>
        <dbReference type="Proteomes" id="UP001528673"/>
    </source>
</evidence>
<accession>A0ABT5MT79</accession>
<organism evidence="3 4">
    <name type="scientific">Curvibacter cyanobacteriorum</name>
    <dbReference type="NCBI Taxonomy" id="3026422"/>
    <lineage>
        <taxon>Bacteria</taxon>
        <taxon>Pseudomonadati</taxon>
        <taxon>Pseudomonadota</taxon>
        <taxon>Betaproteobacteria</taxon>
        <taxon>Burkholderiales</taxon>
        <taxon>Comamonadaceae</taxon>
        <taxon>Curvibacter</taxon>
    </lineage>
</organism>
<reference evidence="3 4" key="1">
    <citation type="submission" date="2023-02" db="EMBL/GenBank/DDBJ databases">
        <title>Bacterial whole genomic sequence of Curvibacter sp. HBC61.</title>
        <authorList>
            <person name="Le V."/>
            <person name="Ko S.-R."/>
            <person name="Ahn C.-Y."/>
            <person name="Oh H.-M."/>
        </authorList>
    </citation>
    <scope>NUCLEOTIDE SEQUENCE [LARGE SCALE GENOMIC DNA]</scope>
    <source>
        <strain evidence="3 4">HBC61</strain>
    </source>
</reference>
<keyword evidence="4" id="KW-1185">Reference proteome</keyword>
<dbReference type="PROSITE" id="PS50887">
    <property type="entry name" value="GGDEF"/>
    <property type="match status" value="1"/>
</dbReference>